<evidence type="ECO:0000313" key="3">
    <source>
        <dbReference type="Proteomes" id="UP000233556"/>
    </source>
</evidence>
<evidence type="ECO:0000256" key="1">
    <source>
        <dbReference type="SAM" id="MobiDB-lite"/>
    </source>
</evidence>
<organism evidence="2 3">
    <name type="scientific">Limosa lapponica baueri</name>
    <dbReference type="NCBI Taxonomy" id="1758121"/>
    <lineage>
        <taxon>Eukaryota</taxon>
        <taxon>Metazoa</taxon>
        <taxon>Chordata</taxon>
        <taxon>Craniata</taxon>
        <taxon>Vertebrata</taxon>
        <taxon>Euteleostomi</taxon>
        <taxon>Archelosauria</taxon>
        <taxon>Archosauria</taxon>
        <taxon>Dinosauria</taxon>
        <taxon>Saurischia</taxon>
        <taxon>Theropoda</taxon>
        <taxon>Coelurosauria</taxon>
        <taxon>Aves</taxon>
        <taxon>Neognathae</taxon>
        <taxon>Neoaves</taxon>
        <taxon>Charadriiformes</taxon>
        <taxon>Scolopacidae</taxon>
        <taxon>Limosa</taxon>
    </lineage>
</organism>
<dbReference type="EMBL" id="KZ506030">
    <property type="protein sequence ID" value="PKU42128.1"/>
    <property type="molecule type" value="Genomic_DNA"/>
</dbReference>
<keyword evidence="3" id="KW-1185">Reference proteome</keyword>
<feature type="compositionally biased region" description="Basic and acidic residues" evidence="1">
    <location>
        <begin position="1"/>
        <end position="22"/>
    </location>
</feature>
<reference evidence="3" key="1">
    <citation type="submission" date="2017-11" db="EMBL/GenBank/DDBJ databases">
        <authorList>
            <person name="Lima N.C."/>
            <person name="Parody-Merino A.M."/>
            <person name="Battley P.F."/>
            <person name="Fidler A.E."/>
            <person name="Prosdocimi F."/>
        </authorList>
    </citation>
    <scope>NUCLEOTIDE SEQUENCE [LARGE SCALE GENOMIC DNA]</scope>
</reference>
<evidence type="ECO:0000313" key="2">
    <source>
        <dbReference type="EMBL" id="PKU42128.1"/>
    </source>
</evidence>
<reference evidence="3" key="2">
    <citation type="submission" date="2017-12" db="EMBL/GenBank/DDBJ databases">
        <title>Genome sequence of the Bar-tailed Godwit (Limosa lapponica baueri).</title>
        <authorList>
            <person name="Lima N.C.B."/>
            <person name="Parody-Merino A.M."/>
            <person name="Battley P.F."/>
            <person name="Fidler A.E."/>
            <person name="Prosdocimi F."/>
        </authorList>
    </citation>
    <scope>NUCLEOTIDE SEQUENCE [LARGE SCALE GENOMIC DNA]</scope>
</reference>
<gene>
    <name evidence="2" type="ORF">llap_7563</name>
</gene>
<feature type="region of interest" description="Disordered" evidence="1">
    <location>
        <begin position="1"/>
        <end position="23"/>
    </location>
</feature>
<proteinExistence type="predicted"/>
<dbReference type="AlphaFoldDB" id="A0A2I0U7U9"/>
<dbReference type="Proteomes" id="UP000233556">
    <property type="component" value="Unassembled WGS sequence"/>
</dbReference>
<name>A0A2I0U7U9_LIMLA</name>
<sequence length="66" mass="7811">MERKRRRRGEERRGRGEKEKEGGATIQLDNVAVKVHMYGLTTSLHLQCGCYLLKVYQLLHNELERR</sequence>
<protein>
    <submittedName>
        <fullName evidence="2">Uncharacterized protein</fullName>
    </submittedName>
</protein>
<accession>A0A2I0U7U9</accession>